<dbReference type="PANTHER" id="PTHR37953">
    <property type="entry name" value="UPF0127 PROTEIN MJ1496"/>
    <property type="match status" value="1"/>
</dbReference>
<name>A0A1F6DHZ5_9BACT</name>
<dbReference type="InterPro" id="IPR003795">
    <property type="entry name" value="DUF192"/>
</dbReference>
<evidence type="ECO:0008006" key="3">
    <source>
        <dbReference type="Google" id="ProtNLM"/>
    </source>
</evidence>
<protein>
    <recommendedName>
        <fullName evidence="3">DUF192 domain-containing protein</fullName>
    </recommendedName>
</protein>
<dbReference type="Gene3D" id="2.60.120.1140">
    <property type="entry name" value="Protein of unknown function DUF192"/>
    <property type="match status" value="1"/>
</dbReference>
<dbReference type="STRING" id="1798491.A3C87_01890"/>
<dbReference type="Pfam" id="PF02643">
    <property type="entry name" value="DUF192"/>
    <property type="match status" value="1"/>
</dbReference>
<dbReference type="EMBL" id="MFLE01000026">
    <property type="protein sequence ID" value="OGG61033.1"/>
    <property type="molecule type" value="Genomic_DNA"/>
</dbReference>
<accession>A0A1F6DHZ5</accession>
<dbReference type="PANTHER" id="PTHR37953:SF1">
    <property type="entry name" value="UPF0127 PROTEIN MJ1496"/>
    <property type="match status" value="1"/>
</dbReference>
<comment type="caution">
    <text evidence="1">The sequence shown here is derived from an EMBL/GenBank/DDBJ whole genome shotgun (WGS) entry which is preliminary data.</text>
</comment>
<dbReference type="InterPro" id="IPR038695">
    <property type="entry name" value="Saro_0823-like_sf"/>
</dbReference>
<evidence type="ECO:0000313" key="2">
    <source>
        <dbReference type="Proteomes" id="UP000176511"/>
    </source>
</evidence>
<gene>
    <name evidence="1" type="ORF">A3C87_01890</name>
</gene>
<dbReference type="Proteomes" id="UP000176511">
    <property type="component" value="Unassembled WGS sequence"/>
</dbReference>
<proteinExistence type="predicted"/>
<reference evidence="1 2" key="1">
    <citation type="journal article" date="2016" name="Nat. Commun.">
        <title>Thousands of microbial genomes shed light on interconnected biogeochemical processes in an aquifer system.</title>
        <authorList>
            <person name="Anantharaman K."/>
            <person name="Brown C.T."/>
            <person name="Hug L.A."/>
            <person name="Sharon I."/>
            <person name="Castelle C.J."/>
            <person name="Probst A.J."/>
            <person name="Thomas B.C."/>
            <person name="Singh A."/>
            <person name="Wilkins M.J."/>
            <person name="Karaoz U."/>
            <person name="Brodie E.L."/>
            <person name="Williams K.H."/>
            <person name="Hubbard S.S."/>
            <person name="Banfield J.F."/>
        </authorList>
    </citation>
    <scope>NUCLEOTIDE SEQUENCE [LARGE SCALE GENOMIC DNA]</scope>
</reference>
<sequence>MPLTLAGTGLAALTFFGGKGDTCTTIRIADTSLCVEVVATEEKIIQGLSGRTEIGADGMLFSMPTTERHGFWMKDMHFSIDIVWINGSNTITEITYNLTPKTYPKSFHPQQPARFVLELPAGTAKEGWIGAAVQ</sequence>
<evidence type="ECO:0000313" key="1">
    <source>
        <dbReference type="EMBL" id="OGG61033.1"/>
    </source>
</evidence>
<dbReference type="AlphaFoldDB" id="A0A1F6DHZ5"/>
<organism evidence="1 2">
    <name type="scientific">Candidatus Kaiserbacteria bacterium RIFCSPHIGHO2_02_FULL_49_34</name>
    <dbReference type="NCBI Taxonomy" id="1798491"/>
    <lineage>
        <taxon>Bacteria</taxon>
        <taxon>Candidatus Kaiseribacteriota</taxon>
    </lineage>
</organism>